<feature type="domain" description="Amidohydrolase-related" evidence="2">
    <location>
        <begin position="69"/>
        <end position="349"/>
    </location>
</feature>
<dbReference type="Gene3D" id="3.20.20.140">
    <property type="entry name" value="Metal-dependent hydrolases"/>
    <property type="match status" value="1"/>
</dbReference>
<dbReference type="Pfam" id="PF01979">
    <property type="entry name" value="Amidohydro_1"/>
    <property type="match status" value="1"/>
</dbReference>
<evidence type="ECO:0000256" key="1">
    <source>
        <dbReference type="ARBA" id="ARBA00022801"/>
    </source>
</evidence>
<keyword evidence="1 3" id="KW-0378">Hydrolase</keyword>
<dbReference type="InterPro" id="IPR050287">
    <property type="entry name" value="MTA/SAH_deaminase"/>
</dbReference>
<evidence type="ECO:0000259" key="2">
    <source>
        <dbReference type="Pfam" id="PF01979"/>
    </source>
</evidence>
<dbReference type="PANTHER" id="PTHR43794">
    <property type="entry name" value="AMINOHYDROLASE SSNA-RELATED"/>
    <property type="match status" value="1"/>
</dbReference>
<dbReference type="PANTHER" id="PTHR43794:SF11">
    <property type="entry name" value="AMIDOHYDROLASE-RELATED DOMAIN-CONTAINING PROTEIN"/>
    <property type="match status" value="1"/>
</dbReference>
<organism evidence="3">
    <name type="scientific">uncultured marine group II/III euryarchaeote AD1000_74_G12</name>
    <dbReference type="NCBI Taxonomy" id="1457807"/>
    <lineage>
        <taxon>Archaea</taxon>
        <taxon>Methanobacteriati</taxon>
        <taxon>Methanobacteriota</taxon>
        <taxon>environmental samples</taxon>
    </lineage>
</organism>
<dbReference type="InterPro" id="IPR011059">
    <property type="entry name" value="Metal-dep_hydrolase_composite"/>
</dbReference>
<dbReference type="SUPFAM" id="SSF51556">
    <property type="entry name" value="Metallo-dependent hydrolases"/>
    <property type="match status" value="1"/>
</dbReference>
<proteinExistence type="predicted"/>
<protein>
    <submittedName>
        <fullName evidence="3">Chlorohydrolase (MtaD)</fullName>
        <ecNumber evidence="3">3.5.4.28</ecNumber>
    </submittedName>
</protein>
<dbReference type="SUPFAM" id="SSF51338">
    <property type="entry name" value="Composite domain of metallo-dependent hydrolases"/>
    <property type="match status" value="1"/>
</dbReference>
<dbReference type="EC" id="3.5.4.28" evidence="3"/>
<accession>A0A075FWR3</accession>
<dbReference type="InterPro" id="IPR006680">
    <property type="entry name" value="Amidohydro-rel"/>
</dbReference>
<reference evidence="3" key="1">
    <citation type="journal article" date="2014" name="Genome Biol. Evol.">
        <title>Pangenome evidence for extensive interdomain horizontal transfer affecting lineage core and shell genes in uncultured planktonic thaumarchaeota and euryarchaeota.</title>
        <authorList>
            <person name="Deschamps P."/>
            <person name="Zivanovic Y."/>
            <person name="Moreira D."/>
            <person name="Rodriguez-Valera F."/>
            <person name="Lopez-Garcia P."/>
        </authorList>
    </citation>
    <scope>NUCLEOTIDE SEQUENCE</scope>
</reference>
<dbReference type="InterPro" id="IPR032466">
    <property type="entry name" value="Metal_Hydrolase"/>
</dbReference>
<gene>
    <name evidence="3" type="primary">mtaD</name>
</gene>
<dbReference type="Gene3D" id="2.30.40.10">
    <property type="entry name" value="Urease, subunit C, domain 1"/>
    <property type="match status" value="1"/>
</dbReference>
<dbReference type="GO" id="GO:0050270">
    <property type="term" value="F:S-adenosylhomocysteine deaminase activity"/>
    <property type="evidence" value="ECO:0007669"/>
    <property type="project" value="UniProtKB-EC"/>
</dbReference>
<dbReference type="EMBL" id="KF900472">
    <property type="protein sequence ID" value="AIE96210.1"/>
    <property type="molecule type" value="Genomic_DNA"/>
</dbReference>
<evidence type="ECO:0000313" key="3">
    <source>
        <dbReference type="EMBL" id="AIE96210.1"/>
    </source>
</evidence>
<name>A0A075FWR3_9EURY</name>
<sequence>MEGRLPQPFMADDTTGLVRYTDSWLIDVDGRPHQGDFILRPDGDWLRSMGDEDVEFQIDGEGRLLTRSFQNWHTHLAMVLNRSMGEGLPLMRWLEESIFPTEKGLTPEFVEIGTKAAAAELIATGTSFACDMYYHPEVVGEVLAESGLRGVVCGPITDGLTPNFEAGSGDALRHVAGLVRSGSSAPERVEYGIATHSVYSCTEELLKKAADVARETGCTLSIHTSETRQEVADCHAEHGMYPIEYLDSIGYFQEGTVCAHCGWVTKREMRILAKHQVHAVHCPVSNQKLATGGTMSYPAMIEAGVDVRLGTDGAASNNALDMRSEMKAASLIQRHDHWDATLLDPVQTYELGVRGSKDWVAWDLNDVRMRPIGRDGRRLLANLIYSSGNCLDLWVDGQPLRRDGNTLTIDENAVFDELEVAVQTYYQHV</sequence>
<dbReference type="AlphaFoldDB" id="A0A075FWR3"/>